<dbReference type="Pfam" id="PF18998">
    <property type="entry name" value="Flg_new_2"/>
    <property type="match status" value="1"/>
</dbReference>
<dbReference type="Proteomes" id="UP001201179">
    <property type="component" value="Unassembled WGS sequence"/>
</dbReference>
<organism evidence="2 3">
    <name type="scientific">Phocaeicola vulgatus</name>
    <name type="common">Bacteroides vulgatus</name>
    <dbReference type="NCBI Taxonomy" id="821"/>
    <lineage>
        <taxon>Bacteria</taxon>
        <taxon>Pseudomonadati</taxon>
        <taxon>Bacteroidota</taxon>
        <taxon>Bacteroidia</taxon>
        <taxon>Bacteroidales</taxon>
        <taxon>Bacteroidaceae</taxon>
        <taxon>Phocaeicola</taxon>
    </lineage>
</organism>
<evidence type="ECO:0000259" key="1">
    <source>
        <dbReference type="Pfam" id="PF18998"/>
    </source>
</evidence>
<feature type="non-terminal residue" evidence="2">
    <location>
        <position position="1"/>
    </location>
</feature>
<sequence>AKSGYTFSGWTVTKGDAKIMNASSASTTVQLQSSNSTLQANFTAPKDYQYTIGVVNPPEDTSSALSISSSSNYDDIYEGYNNRTYKARYGETIELSIRYQSEKVDFAGWYENGTLLSTAEVYTFTPSDTPDRVRHITGKFVMKTTTEPSLTFNISAESPAGFISSGSIEVNIDGNKTILNTASGIRSFTITGRQKAVLTVKDLPDYINGEGRWLGWYVFYNGSEKQVSTSYTYEITTQGDATVYTARFQK</sequence>
<accession>A0AAW5AYS7</accession>
<dbReference type="InterPro" id="IPR044060">
    <property type="entry name" value="Bacterial_rp_domain"/>
</dbReference>
<name>A0AAW5AYS7_PHOVU</name>
<gene>
    <name evidence="2" type="ORF">L4X52_22970</name>
</gene>
<proteinExistence type="predicted"/>
<evidence type="ECO:0000313" key="3">
    <source>
        <dbReference type="Proteomes" id="UP001201179"/>
    </source>
</evidence>
<dbReference type="EMBL" id="JAKKWZ010000126">
    <property type="protein sequence ID" value="MCG0342795.1"/>
    <property type="molecule type" value="Genomic_DNA"/>
</dbReference>
<feature type="domain" description="Bacterial repeat" evidence="1">
    <location>
        <begin position="2"/>
        <end position="44"/>
    </location>
</feature>
<reference evidence="2" key="1">
    <citation type="submission" date="2022-01" db="EMBL/GenBank/DDBJ databases">
        <authorList>
            <person name="Mingchao X."/>
        </authorList>
    </citation>
    <scope>NUCLEOTIDE SEQUENCE</scope>
    <source>
        <strain evidence="2">Bv4372</strain>
    </source>
</reference>
<evidence type="ECO:0000313" key="2">
    <source>
        <dbReference type="EMBL" id="MCG0342795.1"/>
    </source>
</evidence>
<dbReference type="AlphaFoldDB" id="A0AAW5AYS7"/>
<dbReference type="RefSeq" id="WP_434334821.1">
    <property type="nucleotide sequence ID" value="NZ_JBPFMG010000080.1"/>
</dbReference>
<comment type="caution">
    <text evidence="2">The sequence shown here is derived from an EMBL/GenBank/DDBJ whole genome shotgun (WGS) entry which is preliminary data.</text>
</comment>
<protein>
    <recommendedName>
        <fullName evidence="1">Bacterial repeat domain-containing protein</fullName>
    </recommendedName>
</protein>